<sequence length="151" mass="17791">MSQSLSQIYVHIVFHIKNTSVDIRQCDKEHLYAYMGSVINSNQSIPILINGTENHVHILCVLSKNIAVAKLVENIKRHSSRWIKTLDDYYLDFAWQGGYGAFSVSPSVHDRTVKYIANQEEHHKTQTFKDEHIRFLKMYNVEYDERYLWND</sequence>
<dbReference type="EMBL" id="MVDE01000007">
    <property type="protein sequence ID" value="PKQ67780.1"/>
    <property type="molecule type" value="Genomic_DNA"/>
</dbReference>
<dbReference type="InterPro" id="IPR002686">
    <property type="entry name" value="Transposase_17"/>
</dbReference>
<dbReference type="SMART" id="SM01321">
    <property type="entry name" value="Y1_Tnp"/>
    <property type="match status" value="1"/>
</dbReference>
<dbReference type="AlphaFoldDB" id="A0A2N3IBW1"/>
<dbReference type="GO" id="GO:0004803">
    <property type="term" value="F:transposase activity"/>
    <property type="evidence" value="ECO:0007669"/>
    <property type="project" value="InterPro"/>
</dbReference>
<keyword evidence="3" id="KW-1185">Reference proteome</keyword>
<accession>A0A2N3IBW1</accession>
<evidence type="ECO:0000313" key="3">
    <source>
        <dbReference type="Proteomes" id="UP000233618"/>
    </source>
</evidence>
<comment type="caution">
    <text evidence="2">The sequence shown here is derived from an EMBL/GenBank/DDBJ whole genome shotgun (WGS) entry which is preliminary data.</text>
</comment>
<name>A0A2N3IBW1_9BACT</name>
<dbReference type="GO" id="GO:0006313">
    <property type="term" value="P:DNA transposition"/>
    <property type="evidence" value="ECO:0007669"/>
    <property type="project" value="InterPro"/>
</dbReference>
<dbReference type="Proteomes" id="UP000233618">
    <property type="component" value="Unassembled WGS sequence"/>
</dbReference>
<organism evidence="2 3">
    <name type="scientific">Labilibaculum manganireducens</name>
    <dbReference type="NCBI Taxonomy" id="1940525"/>
    <lineage>
        <taxon>Bacteria</taxon>
        <taxon>Pseudomonadati</taxon>
        <taxon>Bacteroidota</taxon>
        <taxon>Bacteroidia</taxon>
        <taxon>Marinilabiliales</taxon>
        <taxon>Marinifilaceae</taxon>
        <taxon>Labilibaculum</taxon>
    </lineage>
</organism>
<dbReference type="PANTHER" id="PTHR33360">
    <property type="entry name" value="TRANSPOSASE FOR INSERTION SEQUENCE ELEMENT IS200"/>
    <property type="match status" value="1"/>
</dbReference>
<reference evidence="2 3" key="1">
    <citation type="journal article" date="2017" name="Front. Microbiol.">
        <title>Labilibaculum manganireducens gen. nov., sp. nov. and Labilibaculum filiforme sp. nov., Novel Bacteroidetes Isolated from Subsurface Sediments of the Baltic Sea.</title>
        <authorList>
            <person name="Vandieken V."/>
            <person name="Marshall I.P."/>
            <person name="Niemann H."/>
            <person name="Engelen B."/>
            <person name="Cypionka H."/>
        </authorList>
    </citation>
    <scope>NUCLEOTIDE SEQUENCE [LARGE SCALE GENOMIC DNA]</scope>
    <source>
        <strain evidence="2 3">59.10-2M</strain>
    </source>
</reference>
<dbReference type="SUPFAM" id="SSF143422">
    <property type="entry name" value="Transposase IS200-like"/>
    <property type="match status" value="1"/>
</dbReference>
<dbReference type="InterPro" id="IPR036515">
    <property type="entry name" value="Transposase_17_sf"/>
</dbReference>
<dbReference type="Pfam" id="PF01797">
    <property type="entry name" value="Y1_Tnp"/>
    <property type="match status" value="1"/>
</dbReference>
<dbReference type="Gene3D" id="3.30.70.1290">
    <property type="entry name" value="Transposase IS200-like"/>
    <property type="match status" value="1"/>
</dbReference>
<dbReference type="GO" id="GO:0003677">
    <property type="term" value="F:DNA binding"/>
    <property type="evidence" value="ECO:0007669"/>
    <property type="project" value="InterPro"/>
</dbReference>
<protein>
    <submittedName>
        <fullName evidence="2">Transposase</fullName>
    </submittedName>
</protein>
<dbReference type="PANTHER" id="PTHR33360:SF2">
    <property type="entry name" value="TRANSPOSASE FOR INSERTION SEQUENCE ELEMENT IS200"/>
    <property type="match status" value="1"/>
</dbReference>
<gene>
    <name evidence="2" type="ORF">BZG01_06940</name>
</gene>
<proteinExistence type="predicted"/>
<evidence type="ECO:0000259" key="1">
    <source>
        <dbReference type="SMART" id="SM01321"/>
    </source>
</evidence>
<dbReference type="RefSeq" id="WP_101309089.1">
    <property type="nucleotide sequence ID" value="NZ_MVDE01000007.1"/>
</dbReference>
<evidence type="ECO:0000313" key="2">
    <source>
        <dbReference type="EMBL" id="PKQ67780.1"/>
    </source>
</evidence>
<feature type="domain" description="Transposase IS200-like" evidence="1">
    <location>
        <begin position="5"/>
        <end position="119"/>
    </location>
</feature>